<dbReference type="AlphaFoldDB" id="A0AA88Y638"/>
<dbReference type="InterPro" id="IPR014756">
    <property type="entry name" value="Ig_E-set"/>
</dbReference>
<reference evidence="5" key="1">
    <citation type="submission" date="2019-08" db="EMBL/GenBank/DDBJ databases">
        <title>The improved chromosome-level genome for the pearl oyster Pinctada fucata martensii using PacBio sequencing and Hi-C.</title>
        <authorList>
            <person name="Zheng Z."/>
        </authorList>
    </citation>
    <scope>NUCLEOTIDE SEQUENCE</scope>
    <source>
        <strain evidence="5">ZZ-2019</strain>
        <tissue evidence="5">Adductor muscle</tissue>
    </source>
</reference>
<dbReference type="FunFam" id="2.60.40.770:FF:000001">
    <property type="entry name" value="NPC intracellular cholesterol transporter 2"/>
    <property type="match status" value="1"/>
</dbReference>
<dbReference type="InterPro" id="IPR039670">
    <property type="entry name" value="NPC2-like"/>
</dbReference>
<dbReference type="SMART" id="SM00737">
    <property type="entry name" value="ML"/>
    <property type="match status" value="1"/>
</dbReference>
<dbReference type="PANTHER" id="PTHR11306:SF68">
    <property type="entry name" value="NPC INTRACELLULAR CHOLESTEROL TRANSPORTER 2"/>
    <property type="match status" value="1"/>
</dbReference>
<evidence type="ECO:0000313" key="6">
    <source>
        <dbReference type="Proteomes" id="UP001186944"/>
    </source>
</evidence>
<keyword evidence="3" id="KW-0964">Secreted</keyword>
<evidence type="ECO:0000313" key="5">
    <source>
        <dbReference type="EMBL" id="KAK3093108.1"/>
    </source>
</evidence>
<comment type="similarity">
    <text evidence="2">Belongs to the NPC2 family.</text>
</comment>
<dbReference type="GO" id="GO:0015918">
    <property type="term" value="P:sterol transport"/>
    <property type="evidence" value="ECO:0007669"/>
    <property type="project" value="InterPro"/>
</dbReference>
<dbReference type="Proteomes" id="UP001186944">
    <property type="component" value="Unassembled WGS sequence"/>
</dbReference>
<proteinExistence type="inferred from homology"/>
<accession>A0AA88Y638</accession>
<evidence type="ECO:0000256" key="1">
    <source>
        <dbReference type="ARBA" id="ARBA00004613"/>
    </source>
</evidence>
<comment type="subcellular location">
    <subcellularLocation>
        <location evidence="1">Secreted</location>
    </subcellularLocation>
</comment>
<dbReference type="EMBL" id="VSWD01000009">
    <property type="protein sequence ID" value="KAK3093108.1"/>
    <property type="molecule type" value="Genomic_DNA"/>
</dbReference>
<dbReference type="Pfam" id="PF02221">
    <property type="entry name" value="E1_DerP2_DerF2"/>
    <property type="match status" value="1"/>
</dbReference>
<feature type="domain" description="MD-2-related lipid-recognition" evidence="4">
    <location>
        <begin position="41"/>
        <end position="156"/>
    </location>
</feature>
<evidence type="ECO:0000256" key="2">
    <source>
        <dbReference type="ARBA" id="ARBA00006370"/>
    </source>
</evidence>
<dbReference type="GO" id="GO:0032934">
    <property type="term" value="F:sterol binding"/>
    <property type="evidence" value="ECO:0007669"/>
    <property type="project" value="InterPro"/>
</dbReference>
<sequence length="160" mass="17336">MWASADGWTKNLNTRGGWGGEESTNFLRRMIREARVAKLGQGSVGGKINAVYVNPCPQEPCQLKRGTSAQMAVNFTANVNSNIGKSVVHGLIAGVLVPYPVPSGTFSPGLPIKETTSIMYNNTLQVLDKDPKISLVVKWEVQDDSGKDIFCFALPLQIVD</sequence>
<gene>
    <name evidence="5" type="ORF">FSP39_011160</name>
</gene>
<dbReference type="Gene3D" id="2.60.40.770">
    <property type="match status" value="1"/>
</dbReference>
<protein>
    <recommendedName>
        <fullName evidence="4">MD-2-related lipid-recognition domain-containing protein</fullName>
    </recommendedName>
</protein>
<dbReference type="InterPro" id="IPR003172">
    <property type="entry name" value="ML_dom"/>
</dbReference>
<evidence type="ECO:0000256" key="3">
    <source>
        <dbReference type="ARBA" id="ARBA00022525"/>
    </source>
</evidence>
<name>A0AA88Y638_PINIB</name>
<dbReference type="SUPFAM" id="SSF81296">
    <property type="entry name" value="E set domains"/>
    <property type="match status" value="1"/>
</dbReference>
<keyword evidence="6" id="KW-1185">Reference proteome</keyword>
<dbReference type="PANTHER" id="PTHR11306">
    <property type="entry name" value="NIEMANN PICK TYPE C2 PROTEIN NPC2-RELATED"/>
    <property type="match status" value="1"/>
</dbReference>
<comment type="caution">
    <text evidence="5">The sequence shown here is derived from an EMBL/GenBank/DDBJ whole genome shotgun (WGS) entry which is preliminary data.</text>
</comment>
<organism evidence="5 6">
    <name type="scientific">Pinctada imbricata</name>
    <name type="common">Atlantic pearl-oyster</name>
    <name type="synonym">Pinctada martensii</name>
    <dbReference type="NCBI Taxonomy" id="66713"/>
    <lineage>
        <taxon>Eukaryota</taxon>
        <taxon>Metazoa</taxon>
        <taxon>Spiralia</taxon>
        <taxon>Lophotrochozoa</taxon>
        <taxon>Mollusca</taxon>
        <taxon>Bivalvia</taxon>
        <taxon>Autobranchia</taxon>
        <taxon>Pteriomorphia</taxon>
        <taxon>Pterioida</taxon>
        <taxon>Pterioidea</taxon>
        <taxon>Pteriidae</taxon>
        <taxon>Pinctada</taxon>
    </lineage>
</organism>
<dbReference type="GO" id="GO:0005576">
    <property type="term" value="C:extracellular region"/>
    <property type="evidence" value="ECO:0007669"/>
    <property type="project" value="UniProtKB-SubCell"/>
</dbReference>
<evidence type="ECO:0000259" key="4">
    <source>
        <dbReference type="SMART" id="SM00737"/>
    </source>
</evidence>